<reference evidence="1" key="1">
    <citation type="journal article" date="2014" name="Front. Microbiol.">
        <title>High frequency of phylogenetically diverse reductive dehalogenase-homologous genes in deep subseafloor sedimentary metagenomes.</title>
        <authorList>
            <person name="Kawai M."/>
            <person name="Futagami T."/>
            <person name="Toyoda A."/>
            <person name="Takaki Y."/>
            <person name="Nishi S."/>
            <person name="Hori S."/>
            <person name="Arai W."/>
            <person name="Tsubouchi T."/>
            <person name="Morono Y."/>
            <person name="Uchiyama I."/>
            <person name="Ito T."/>
            <person name="Fujiyama A."/>
            <person name="Inagaki F."/>
            <person name="Takami H."/>
        </authorList>
    </citation>
    <scope>NUCLEOTIDE SEQUENCE</scope>
    <source>
        <strain evidence="1">Expedition CK06-06</strain>
    </source>
</reference>
<dbReference type="AlphaFoldDB" id="X0Y3Y8"/>
<accession>X0Y3Y8</accession>
<sequence>MSDIKCVTKKDKSGKFCNNINFTTGNDQEYLKPCKTDNECIIPCIKGLCEYSTKLGTNEQCISSSSGDDMAPGIKQTDPRYQQCLKQIKNLGD</sequence>
<dbReference type="EMBL" id="BARS01054655">
    <property type="protein sequence ID" value="GAG50649.1"/>
    <property type="molecule type" value="Genomic_DNA"/>
</dbReference>
<protein>
    <submittedName>
        <fullName evidence="1">Uncharacterized protein</fullName>
    </submittedName>
</protein>
<proteinExistence type="predicted"/>
<name>X0Y3Y8_9ZZZZ</name>
<evidence type="ECO:0000313" key="1">
    <source>
        <dbReference type="EMBL" id="GAG50649.1"/>
    </source>
</evidence>
<feature type="non-terminal residue" evidence="1">
    <location>
        <position position="93"/>
    </location>
</feature>
<comment type="caution">
    <text evidence="1">The sequence shown here is derived from an EMBL/GenBank/DDBJ whole genome shotgun (WGS) entry which is preliminary data.</text>
</comment>
<gene>
    <name evidence="1" type="ORF">S01H1_80867</name>
</gene>
<organism evidence="1">
    <name type="scientific">marine sediment metagenome</name>
    <dbReference type="NCBI Taxonomy" id="412755"/>
    <lineage>
        <taxon>unclassified sequences</taxon>
        <taxon>metagenomes</taxon>
        <taxon>ecological metagenomes</taxon>
    </lineage>
</organism>